<sequence length="70" mass="7283">MGISLDPTRPRPSAAEECDSVQPPAIAAAAAAHPQHINYSPAHGVGLGVLCVEDRRPSFNTRPTVSAIIP</sequence>
<reference evidence="2 3" key="1">
    <citation type="submission" date="2023-08" db="EMBL/GenBank/DDBJ databases">
        <title>A Necator americanus chromosomal reference genome.</title>
        <authorList>
            <person name="Ilik V."/>
            <person name="Petrzelkova K.J."/>
            <person name="Pardy F."/>
            <person name="Fuh T."/>
            <person name="Niatou-Singa F.S."/>
            <person name="Gouil Q."/>
            <person name="Baker L."/>
            <person name="Ritchie M.E."/>
            <person name="Jex A.R."/>
            <person name="Gazzola D."/>
            <person name="Li H."/>
            <person name="Toshio Fujiwara R."/>
            <person name="Zhan B."/>
            <person name="Aroian R.V."/>
            <person name="Pafco B."/>
            <person name="Schwarz E.M."/>
        </authorList>
    </citation>
    <scope>NUCLEOTIDE SEQUENCE [LARGE SCALE GENOMIC DNA]</scope>
    <source>
        <strain evidence="2 3">Aroian</strain>
        <tissue evidence="2">Whole animal</tissue>
    </source>
</reference>
<accession>A0ABR1C2A9</accession>
<name>A0ABR1C2A9_NECAM</name>
<keyword evidence="3" id="KW-1185">Reference proteome</keyword>
<feature type="region of interest" description="Disordered" evidence="1">
    <location>
        <begin position="1"/>
        <end position="20"/>
    </location>
</feature>
<evidence type="ECO:0000313" key="3">
    <source>
        <dbReference type="Proteomes" id="UP001303046"/>
    </source>
</evidence>
<gene>
    <name evidence="2" type="primary">Necator_chrI.g4131</name>
    <name evidence="2" type="ORF">RB195_008002</name>
</gene>
<dbReference type="EMBL" id="JAVFWL010000001">
    <property type="protein sequence ID" value="KAK6731885.1"/>
    <property type="molecule type" value="Genomic_DNA"/>
</dbReference>
<dbReference type="Proteomes" id="UP001303046">
    <property type="component" value="Unassembled WGS sequence"/>
</dbReference>
<evidence type="ECO:0000256" key="1">
    <source>
        <dbReference type="SAM" id="MobiDB-lite"/>
    </source>
</evidence>
<organism evidence="2 3">
    <name type="scientific">Necator americanus</name>
    <name type="common">Human hookworm</name>
    <dbReference type="NCBI Taxonomy" id="51031"/>
    <lineage>
        <taxon>Eukaryota</taxon>
        <taxon>Metazoa</taxon>
        <taxon>Ecdysozoa</taxon>
        <taxon>Nematoda</taxon>
        <taxon>Chromadorea</taxon>
        <taxon>Rhabditida</taxon>
        <taxon>Rhabditina</taxon>
        <taxon>Rhabditomorpha</taxon>
        <taxon>Strongyloidea</taxon>
        <taxon>Ancylostomatidae</taxon>
        <taxon>Bunostominae</taxon>
        <taxon>Necator</taxon>
    </lineage>
</organism>
<protein>
    <submittedName>
        <fullName evidence="2">Uncharacterized protein</fullName>
    </submittedName>
</protein>
<comment type="caution">
    <text evidence="2">The sequence shown here is derived from an EMBL/GenBank/DDBJ whole genome shotgun (WGS) entry which is preliminary data.</text>
</comment>
<proteinExistence type="predicted"/>
<evidence type="ECO:0000313" key="2">
    <source>
        <dbReference type="EMBL" id="KAK6731885.1"/>
    </source>
</evidence>